<keyword evidence="1" id="KW-1133">Transmembrane helix</keyword>
<dbReference type="AlphaFoldDB" id="A0A517NIF1"/>
<protein>
    <recommendedName>
        <fullName evidence="4">GAF domain-containing protein</fullName>
    </recommendedName>
</protein>
<proteinExistence type="predicted"/>
<keyword evidence="3" id="KW-1185">Reference proteome</keyword>
<gene>
    <name evidence="2" type="ORF">K227x_53320</name>
</gene>
<feature type="transmembrane region" description="Helical" evidence="1">
    <location>
        <begin position="29"/>
        <end position="51"/>
    </location>
</feature>
<dbReference type="OrthoDB" id="9256048at2"/>
<keyword evidence="1" id="KW-0472">Membrane</keyword>
<dbReference type="RefSeq" id="WP_145174188.1">
    <property type="nucleotide sequence ID" value="NZ_CP036525.1"/>
</dbReference>
<evidence type="ECO:0000313" key="2">
    <source>
        <dbReference type="EMBL" id="QDT06909.1"/>
    </source>
</evidence>
<sequence length="286" mass="32145">MIVSIGNSLFAAAGVIAHLFLTDTQGREFFQLLSLVLVSVCSLAVAVGVYVRTQKRERYARAFELVHLAVHAIRDELQRTLPDGDDEDARNQSIKDCVEAVLNCLSIGFSMITGGRCRATLKTLEVDVPQELKGKTLDDGDLAKYGKVVTFCRDPITSQLIAENDLGSSIDLQENDRFFDLYKSSRTRFWINNDVKLDNSRRTKPEKYGSCLPYSSQMIWPIRHTRKGKADANHAKRVTLKEQDLIGFLIVDSPEKNCFNKLFDFDVGAIVADALYIYLDSVQPKK</sequence>
<evidence type="ECO:0000256" key="1">
    <source>
        <dbReference type="SAM" id="Phobius"/>
    </source>
</evidence>
<dbReference type="EMBL" id="CP036525">
    <property type="protein sequence ID" value="QDT06909.1"/>
    <property type="molecule type" value="Genomic_DNA"/>
</dbReference>
<organism evidence="2 3">
    <name type="scientific">Rubripirellula lacrimiformis</name>
    <dbReference type="NCBI Taxonomy" id="1930273"/>
    <lineage>
        <taxon>Bacteria</taxon>
        <taxon>Pseudomonadati</taxon>
        <taxon>Planctomycetota</taxon>
        <taxon>Planctomycetia</taxon>
        <taxon>Pirellulales</taxon>
        <taxon>Pirellulaceae</taxon>
        <taxon>Rubripirellula</taxon>
    </lineage>
</organism>
<evidence type="ECO:0000313" key="3">
    <source>
        <dbReference type="Proteomes" id="UP000318538"/>
    </source>
</evidence>
<reference evidence="2 3" key="1">
    <citation type="submission" date="2019-02" db="EMBL/GenBank/DDBJ databases">
        <title>Deep-cultivation of Planctomycetes and their phenomic and genomic characterization uncovers novel biology.</title>
        <authorList>
            <person name="Wiegand S."/>
            <person name="Jogler M."/>
            <person name="Boedeker C."/>
            <person name="Pinto D."/>
            <person name="Vollmers J."/>
            <person name="Rivas-Marin E."/>
            <person name="Kohn T."/>
            <person name="Peeters S.H."/>
            <person name="Heuer A."/>
            <person name="Rast P."/>
            <person name="Oberbeckmann S."/>
            <person name="Bunk B."/>
            <person name="Jeske O."/>
            <person name="Meyerdierks A."/>
            <person name="Storesund J.E."/>
            <person name="Kallscheuer N."/>
            <person name="Luecker S."/>
            <person name="Lage O.M."/>
            <person name="Pohl T."/>
            <person name="Merkel B.J."/>
            <person name="Hornburger P."/>
            <person name="Mueller R.-W."/>
            <person name="Bruemmer F."/>
            <person name="Labrenz M."/>
            <person name="Spormann A.M."/>
            <person name="Op den Camp H."/>
            <person name="Overmann J."/>
            <person name="Amann R."/>
            <person name="Jetten M.S.M."/>
            <person name="Mascher T."/>
            <person name="Medema M.H."/>
            <person name="Devos D.P."/>
            <person name="Kaster A.-K."/>
            <person name="Ovreas L."/>
            <person name="Rohde M."/>
            <person name="Galperin M.Y."/>
            <person name="Jogler C."/>
        </authorList>
    </citation>
    <scope>NUCLEOTIDE SEQUENCE [LARGE SCALE GENOMIC DNA]</scope>
    <source>
        <strain evidence="2 3">K22_7</strain>
    </source>
</reference>
<keyword evidence="1" id="KW-0812">Transmembrane</keyword>
<evidence type="ECO:0008006" key="4">
    <source>
        <dbReference type="Google" id="ProtNLM"/>
    </source>
</evidence>
<dbReference type="Proteomes" id="UP000318538">
    <property type="component" value="Chromosome"/>
</dbReference>
<accession>A0A517NIF1</accession>
<dbReference type="KEGG" id="rlc:K227x_53320"/>
<name>A0A517NIF1_9BACT</name>